<dbReference type="Proteomes" id="UP000535589">
    <property type="component" value="Unassembled WGS sequence"/>
</dbReference>
<keyword evidence="2" id="KW-1185">Reference proteome</keyword>
<gene>
    <name evidence="1" type="ORF">HGP28_06870</name>
</gene>
<dbReference type="AlphaFoldDB" id="A0A7X8YGJ9"/>
<evidence type="ECO:0000313" key="2">
    <source>
        <dbReference type="Proteomes" id="UP000535589"/>
    </source>
</evidence>
<proteinExistence type="predicted"/>
<dbReference type="EMBL" id="JABAIK010000005">
    <property type="protein sequence ID" value="NLS12625.1"/>
    <property type="molecule type" value="Genomic_DNA"/>
</dbReference>
<name>A0A7X8YGJ9_9VIBR</name>
<organism evidence="1 2">
    <name type="scientific">Vibrio agarilyticus</name>
    <dbReference type="NCBI Taxonomy" id="2726741"/>
    <lineage>
        <taxon>Bacteria</taxon>
        <taxon>Pseudomonadati</taxon>
        <taxon>Pseudomonadota</taxon>
        <taxon>Gammaproteobacteria</taxon>
        <taxon>Vibrionales</taxon>
        <taxon>Vibrionaceae</taxon>
        <taxon>Vibrio</taxon>
    </lineage>
</organism>
<reference evidence="1 2" key="1">
    <citation type="submission" date="2020-04" db="EMBL/GenBank/DDBJ databases">
        <title>Vibrio sp. SM6, a novel species isolated from seawater.</title>
        <authorList>
            <person name="Wang X."/>
        </authorList>
    </citation>
    <scope>NUCLEOTIDE SEQUENCE [LARGE SCALE GENOMIC DNA]</scope>
    <source>
        <strain evidence="1 2">SM6</strain>
    </source>
</reference>
<accession>A0A7X8YGJ9</accession>
<dbReference type="RefSeq" id="WP_168835709.1">
    <property type="nucleotide sequence ID" value="NZ_JABAIK010000005.1"/>
</dbReference>
<protein>
    <submittedName>
        <fullName evidence="1">Uncharacterized protein</fullName>
    </submittedName>
</protein>
<evidence type="ECO:0000313" key="1">
    <source>
        <dbReference type="EMBL" id="NLS12625.1"/>
    </source>
</evidence>
<sequence>MSHILQQARQKRHQQSGCDICKKAQQASEAMLSQFETVAKRCFDSQDHANKREHLKALHLTHQEFCQSKAIKTPHSL</sequence>
<comment type="caution">
    <text evidence="1">The sequence shown here is derived from an EMBL/GenBank/DDBJ whole genome shotgun (WGS) entry which is preliminary data.</text>
</comment>